<evidence type="ECO:0000256" key="1">
    <source>
        <dbReference type="ARBA" id="ARBA00006382"/>
    </source>
</evidence>
<keyword evidence="2" id="KW-0560">Oxidoreductase</keyword>
<dbReference type="OrthoDB" id="9803297at2"/>
<dbReference type="Gene3D" id="3.40.50.10860">
    <property type="entry name" value="Leucine Dehydrogenase, chain A, domain 1"/>
    <property type="match status" value="1"/>
</dbReference>
<dbReference type="SUPFAM" id="SSF53223">
    <property type="entry name" value="Aminoacid dehydrogenase-like, N-terminal domain"/>
    <property type="match status" value="1"/>
</dbReference>
<protein>
    <submittedName>
        <fullName evidence="4">Glutamate dehydrogenase</fullName>
    </submittedName>
</protein>
<proteinExistence type="inferred from homology"/>
<accession>A0A0D0PQW2</accession>
<gene>
    <name evidence="4" type="ORF">TR51_27890</name>
</gene>
<dbReference type="PATRIC" id="fig|2064.6.peg.5919"/>
<dbReference type="STRING" id="2064.TR51_27890"/>
<dbReference type="Proteomes" id="UP000032066">
    <property type="component" value="Unassembled WGS sequence"/>
</dbReference>
<dbReference type="InterPro" id="IPR006096">
    <property type="entry name" value="Glu/Leu/Phe/Val/Trp_DH_C"/>
</dbReference>
<evidence type="ECO:0000313" key="5">
    <source>
        <dbReference type="Proteomes" id="UP000032066"/>
    </source>
</evidence>
<comment type="caution">
    <text evidence="4">The sequence shown here is derived from an EMBL/GenBank/DDBJ whole genome shotgun (WGS) entry which is preliminary data.</text>
</comment>
<feature type="domain" description="Glutamate/phenylalanine/leucine/valine/L-tryptophan dehydrogenase C-terminal" evidence="3">
    <location>
        <begin position="158"/>
        <end position="372"/>
    </location>
</feature>
<dbReference type="RefSeq" id="WP_043915013.1">
    <property type="nucleotide sequence ID" value="NZ_JXZB01000004.1"/>
</dbReference>
<dbReference type="InterPro" id="IPR006097">
    <property type="entry name" value="Glu/Leu/Phe/Val/Trp_DH_dimer"/>
</dbReference>
<dbReference type="EMBL" id="JXZB01000004">
    <property type="protein sequence ID" value="KIQ62767.1"/>
    <property type="molecule type" value="Genomic_DNA"/>
</dbReference>
<keyword evidence="5" id="KW-1185">Reference proteome</keyword>
<reference evidence="4 5" key="1">
    <citation type="submission" date="2015-02" db="EMBL/GenBank/DDBJ databases">
        <title>Draft genome sequence of Kitasatospora griseola MF730-N6, a bafilomycin, terpentecin and satosporin producer.</title>
        <authorList>
            <person name="Arens J.C."/>
            <person name="Haltli B."/>
            <person name="Kerr R.G."/>
        </authorList>
    </citation>
    <scope>NUCLEOTIDE SEQUENCE [LARGE SCALE GENOMIC DNA]</scope>
    <source>
        <strain evidence="4 5">MF730-N6</strain>
    </source>
</reference>
<dbReference type="SUPFAM" id="SSF51735">
    <property type="entry name" value="NAD(P)-binding Rossmann-fold domains"/>
    <property type="match status" value="1"/>
</dbReference>
<dbReference type="GO" id="GO:0006538">
    <property type="term" value="P:L-glutamate catabolic process"/>
    <property type="evidence" value="ECO:0007669"/>
    <property type="project" value="TreeGrafter"/>
</dbReference>
<sequence>MTETLSYQDPLTGARGWLAYDGGTARLAAGGCRMRPGLSGAELGALAARMTLKQQVLGLNVQGAKCGLDHDPRAADAEQVLSGFLGFLAEELRTRFSMGSDMGTDWNQLQRLAAGHGLPSVKYAVKNAQGLSDDEFLVRMSRLKDRVGFLTLSQRRAGHILGHAAIGAARAAHRTGPLTVALQGFGTLGRAAAHAFLDEGVRLVAVADEHGAIAAPGGLDLSRLLASAPGSPVPGLDPALALPSRESLFDVEADVLVLAAGADAFDADRAARLRCAAVAVGANLGLSDTVERALHLHGVLVVPDFIGGIGGSASMEVLFGPKQAPTAEQVLSRSAHLTRQLVDELFQSARLRGLTPRDAAMELAARTKVDPDAPAYGHCPYLTLSDIRA</sequence>
<dbReference type="PANTHER" id="PTHR11606:SF13">
    <property type="entry name" value="GLUTAMATE DEHYDROGENASE 1, MITOCHONDRIAL"/>
    <property type="match status" value="1"/>
</dbReference>
<dbReference type="Pfam" id="PF02812">
    <property type="entry name" value="ELFV_dehydrog_N"/>
    <property type="match status" value="1"/>
</dbReference>
<evidence type="ECO:0000256" key="2">
    <source>
        <dbReference type="ARBA" id="ARBA00023002"/>
    </source>
</evidence>
<name>A0A0D0PQW2_KITGR</name>
<evidence type="ECO:0000313" key="4">
    <source>
        <dbReference type="EMBL" id="KIQ62767.1"/>
    </source>
</evidence>
<dbReference type="SMART" id="SM00839">
    <property type="entry name" value="ELFV_dehydrog"/>
    <property type="match status" value="1"/>
</dbReference>
<evidence type="ECO:0000259" key="3">
    <source>
        <dbReference type="SMART" id="SM00839"/>
    </source>
</evidence>
<dbReference type="InterPro" id="IPR036291">
    <property type="entry name" value="NAD(P)-bd_dom_sf"/>
</dbReference>
<dbReference type="AlphaFoldDB" id="A0A0D0PQW2"/>
<dbReference type="Pfam" id="PF00208">
    <property type="entry name" value="ELFV_dehydrog"/>
    <property type="match status" value="1"/>
</dbReference>
<dbReference type="GO" id="GO:0004352">
    <property type="term" value="F:glutamate dehydrogenase (NAD+) activity"/>
    <property type="evidence" value="ECO:0007669"/>
    <property type="project" value="TreeGrafter"/>
</dbReference>
<dbReference type="Gene3D" id="3.40.50.720">
    <property type="entry name" value="NAD(P)-binding Rossmann-like Domain"/>
    <property type="match status" value="1"/>
</dbReference>
<dbReference type="InterPro" id="IPR046346">
    <property type="entry name" value="Aminoacid_DH-like_N_sf"/>
</dbReference>
<organism evidence="4 5">
    <name type="scientific">Kitasatospora griseola</name>
    <name type="common">Streptomyces griseolosporeus</name>
    <dbReference type="NCBI Taxonomy" id="2064"/>
    <lineage>
        <taxon>Bacteria</taxon>
        <taxon>Bacillati</taxon>
        <taxon>Actinomycetota</taxon>
        <taxon>Actinomycetes</taxon>
        <taxon>Kitasatosporales</taxon>
        <taxon>Streptomycetaceae</taxon>
        <taxon>Kitasatospora</taxon>
    </lineage>
</organism>
<dbReference type="PANTHER" id="PTHR11606">
    <property type="entry name" value="GLUTAMATE DEHYDROGENASE"/>
    <property type="match status" value="1"/>
</dbReference>
<comment type="similarity">
    <text evidence="1">Belongs to the Glu/Leu/Phe/Val dehydrogenases family.</text>
</comment>